<dbReference type="AlphaFoldDB" id="A0A699HC20"/>
<evidence type="ECO:0000313" key="1">
    <source>
        <dbReference type="EMBL" id="GEX85184.1"/>
    </source>
</evidence>
<sequence length="249" mass="28666">SRLIFDVSSFRAFLIGTTSIHVIANIMDRSIRTDNPRLPFQNFWSLVDHVAHLTFEIFHTPLDDDASCEHSQGDIKCKAFINHEIGQLTLYQEKQHVFNVLNAKPFEISFLEFVELVIISTYSDPIQMLVVMPFGDLKLYDSDDSTFGVDISSRFPIDRKSIELLTFAPPMRDFPESMFVIANQYLTLHCTTMQILKVVVDDVIERYNATSSRIRLLQERTQALLDSCMILPSARRLDRLIVQESECLL</sequence>
<name>A0A699HC20_TANCI</name>
<proteinExistence type="predicted"/>
<organism evidence="1">
    <name type="scientific">Tanacetum cinerariifolium</name>
    <name type="common">Dalmatian daisy</name>
    <name type="synonym">Chrysanthemum cinerariifolium</name>
    <dbReference type="NCBI Taxonomy" id="118510"/>
    <lineage>
        <taxon>Eukaryota</taxon>
        <taxon>Viridiplantae</taxon>
        <taxon>Streptophyta</taxon>
        <taxon>Embryophyta</taxon>
        <taxon>Tracheophyta</taxon>
        <taxon>Spermatophyta</taxon>
        <taxon>Magnoliopsida</taxon>
        <taxon>eudicotyledons</taxon>
        <taxon>Gunneridae</taxon>
        <taxon>Pentapetalae</taxon>
        <taxon>asterids</taxon>
        <taxon>campanulids</taxon>
        <taxon>Asterales</taxon>
        <taxon>Asteraceae</taxon>
        <taxon>Asteroideae</taxon>
        <taxon>Anthemideae</taxon>
        <taxon>Anthemidinae</taxon>
        <taxon>Tanacetum</taxon>
    </lineage>
</organism>
<comment type="caution">
    <text evidence="1">The sequence shown here is derived from an EMBL/GenBank/DDBJ whole genome shotgun (WGS) entry which is preliminary data.</text>
</comment>
<accession>A0A699HC20</accession>
<gene>
    <name evidence="1" type="ORF">Tci_357159</name>
</gene>
<feature type="non-terminal residue" evidence="1">
    <location>
        <position position="1"/>
    </location>
</feature>
<protein>
    <submittedName>
        <fullName evidence="1">Uncharacterized protein</fullName>
    </submittedName>
</protein>
<dbReference type="EMBL" id="BKCJ010134380">
    <property type="protein sequence ID" value="GEX85184.1"/>
    <property type="molecule type" value="Genomic_DNA"/>
</dbReference>
<reference evidence="1" key="1">
    <citation type="journal article" date="2019" name="Sci. Rep.">
        <title>Draft genome of Tanacetum cinerariifolium, the natural source of mosquito coil.</title>
        <authorList>
            <person name="Yamashiro T."/>
            <person name="Shiraishi A."/>
            <person name="Satake H."/>
            <person name="Nakayama K."/>
        </authorList>
    </citation>
    <scope>NUCLEOTIDE SEQUENCE</scope>
</reference>